<dbReference type="EMBL" id="AKWF02000018">
    <property type="protein sequence ID" value="EMO64943.1"/>
    <property type="molecule type" value="Genomic_DNA"/>
</dbReference>
<dbReference type="InterPro" id="IPR010359">
    <property type="entry name" value="IrrE_HExxH"/>
</dbReference>
<proteinExistence type="predicted"/>
<accession>M6WT45</accession>
<reference evidence="2 3" key="1">
    <citation type="submission" date="2013-01" db="EMBL/GenBank/DDBJ databases">
        <authorList>
            <person name="Harkins D.M."/>
            <person name="Durkin A.S."/>
            <person name="Brinkac L.M."/>
            <person name="Haft D.H."/>
            <person name="Selengut J.D."/>
            <person name="Sanka R."/>
            <person name="DePew J."/>
            <person name="Purushe J."/>
            <person name="Picardeau M."/>
            <person name="Werts C."/>
            <person name="Goarant C."/>
            <person name="Vinetz J.M."/>
            <person name="Sutton G.G."/>
            <person name="Nierman W.C."/>
            <person name="Fouts D.E."/>
        </authorList>
    </citation>
    <scope>NUCLEOTIDE SEQUENCE [LARGE SCALE GENOMIC DNA]</scope>
    <source>
        <strain evidence="2 3">200901868</strain>
    </source>
</reference>
<sequence length="70" mass="8586">MLRFHYPSDPNRFSVDELNHIVLHRLGESIEQNYYYEYNQNLIENQADDFAFEFLMPKKNIRSYLKNILE</sequence>
<dbReference type="Proteomes" id="UP000012159">
    <property type="component" value="Unassembled WGS sequence"/>
</dbReference>
<feature type="domain" description="IrrE N-terminal-like" evidence="1">
    <location>
        <begin position="17"/>
        <end position="66"/>
    </location>
</feature>
<evidence type="ECO:0000259" key="1">
    <source>
        <dbReference type="Pfam" id="PF06114"/>
    </source>
</evidence>
<protein>
    <submittedName>
        <fullName evidence="2">PF06114 domain protein</fullName>
    </submittedName>
</protein>
<evidence type="ECO:0000313" key="3">
    <source>
        <dbReference type="Proteomes" id="UP000012159"/>
    </source>
</evidence>
<dbReference type="Pfam" id="PF06114">
    <property type="entry name" value="Peptidase_M78"/>
    <property type="match status" value="1"/>
</dbReference>
<organism evidence="2 3">
    <name type="scientific">Leptospira borgpetersenii serovar Pomona str. 200901868</name>
    <dbReference type="NCBI Taxonomy" id="1192866"/>
    <lineage>
        <taxon>Bacteria</taxon>
        <taxon>Pseudomonadati</taxon>
        <taxon>Spirochaetota</taxon>
        <taxon>Spirochaetia</taxon>
        <taxon>Leptospirales</taxon>
        <taxon>Leptospiraceae</taxon>
        <taxon>Leptospira</taxon>
    </lineage>
</organism>
<name>M6WT45_LEPBO</name>
<comment type="caution">
    <text evidence="2">The sequence shown here is derived from an EMBL/GenBank/DDBJ whole genome shotgun (WGS) entry which is preliminary data.</text>
</comment>
<gene>
    <name evidence="2" type="ORF">LEP1GSC133_2757</name>
</gene>
<evidence type="ECO:0000313" key="2">
    <source>
        <dbReference type="EMBL" id="EMO64943.1"/>
    </source>
</evidence>
<dbReference type="AlphaFoldDB" id="M6WT45"/>